<dbReference type="AlphaFoldDB" id="A0AAN8BNI7"/>
<protein>
    <submittedName>
        <fullName evidence="1">Uncharacterized protein</fullName>
    </submittedName>
</protein>
<sequence length="81" mass="9076">MDNWNATIVQPRQSVCPCVSAMAAQYYPDHELQRPVGVSSTWADSVLLWAVMEMYGLEAVEQVDVRGGHWWRGLLIGGDAR</sequence>
<keyword evidence="2" id="KW-1185">Reference proteome</keyword>
<accession>A0AAN8BNI7</accession>
<proteinExistence type="predicted"/>
<evidence type="ECO:0000313" key="1">
    <source>
        <dbReference type="EMBL" id="KAK5888391.1"/>
    </source>
</evidence>
<dbReference type="Proteomes" id="UP001335648">
    <property type="component" value="Unassembled WGS sequence"/>
</dbReference>
<name>A0AAN8BNI7_9TELE</name>
<dbReference type="EMBL" id="JAULUE010002057">
    <property type="protein sequence ID" value="KAK5888391.1"/>
    <property type="molecule type" value="Genomic_DNA"/>
</dbReference>
<comment type="caution">
    <text evidence="1">The sequence shown here is derived from an EMBL/GenBank/DDBJ whole genome shotgun (WGS) entry which is preliminary data.</text>
</comment>
<gene>
    <name evidence="1" type="ORF">CesoFtcFv8_014490</name>
</gene>
<evidence type="ECO:0000313" key="2">
    <source>
        <dbReference type="Proteomes" id="UP001335648"/>
    </source>
</evidence>
<organism evidence="1 2">
    <name type="scientific">Champsocephalus esox</name>
    <name type="common">pike icefish</name>
    <dbReference type="NCBI Taxonomy" id="159716"/>
    <lineage>
        <taxon>Eukaryota</taxon>
        <taxon>Metazoa</taxon>
        <taxon>Chordata</taxon>
        <taxon>Craniata</taxon>
        <taxon>Vertebrata</taxon>
        <taxon>Euteleostomi</taxon>
        <taxon>Actinopterygii</taxon>
        <taxon>Neopterygii</taxon>
        <taxon>Teleostei</taxon>
        <taxon>Neoteleostei</taxon>
        <taxon>Acanthomorphata</taxon>
        <taxon>Eupercaria</taxon>
        <taxon>Perciformes</taxon>
        <taxon>Notothenioidei</taxon>
        <taxon>Channichthyidae</taxon>
        <taxon>Champsocephalus</taxon>
    </lineage>
</organism>
<reference evidence="1 2" key="1">
    <citation type="journal article" date="2023" name="Mol. Biol. Evol.">
        <title>Genomics of Secondarily Temperate Adaptation in the Only Non-Antarctic Icefish.</title>
        <authorList>
            <person name="Rivera-Colon A.G."/>
            <person name="Rayamajhi N."/>
            <person name="Minhas B.F."/>
            <person name="Madrigal G."/>
            <person name="Bilyk K.T."/>
            <person name="Yoon V."/>
            <person name="Hune M."/>
            <person name="Gregory S."/>
            <person name="Cheng C.H.C."/>
            <person name="Catchen J.M."/>
        </authorList>
    </citation>
    <scope>NUCLEOTIDE SEQUENCE [LARGE SCALE GENOMIC DNA]</scope>
    <source>
        <strain evidence="1">JC2023a</strain>
    </source>
</reference>